<dbReference type="Proteomes" id="UP000008237">
    <property type="component" value="Unassembled WGS sequence"/>
</dbReference>
<dbReference type="InParanoid" id="E2B7Y6"/>
<sequence length="90" mass="10660">MHNIELPMRINQIKKFERLNNISINIHSVEKRYDNATKKEGNMVVPIRFTEQKMEKHVNLLHIPNLRDDNVGHFAWIKNLSRLVSSQLSK</sequence>
<gene>
    <name evidence="1" type="ORF">EAI_06545</name>
</gene>
<dbReference type="EMBL" id="GL446267">
    <property type="protein sequence ID" value="EFN88193.1"/>
    <property type="molecule type" value="Genomic_DNA"/>
</dbReference>
<proteinExistence type="predicted"/>
<evidence type="ECO:0000313" key="2">
    <source>
        <dbReference type="Proteomes" id="UP000008237"/>
    </source>
</evidence>
<dbReference type="AlphaFoldDB" id="E2B7Y6"/>
<accession>E2B7Y6</accession>
<reference evidence="1 2" key="1">
    <citation type="journal article" date="2010" name="Science">
        <title>Genomic comparison of the ants Camponotus floridanus and Harpegnathos saltator.</title>
        <authorList>
            <person name="Bonasio R."/>
            <person name="Zhang G."/>
            <person name="Ye C."/>
            <person name="Mutti N.S."/>
            <person name="Fang X."/>
            <person name="Qin N."/>
            <person name="Donahue G."/>
            <person name="Yang P."/>
            <person name="Li Q."/>
            <person name="Li C."/>
            <person name="Zhang P."/>
            <person name="Huang Z."/>
            <person name="Berger S.L."/>
            <person name="Reinberg D."/>
            <person name="Wang J."/>
            <person name="Liebig J."/>
        </authorList>
    </citation>
    <scope>NUCLEOTIDE SEQUENCE [LARGE SCALE GENOMIC DNA]</scope>
    <source>
        <strain evidence="1 2">R22 G/1</strain>
    </source>
</reference>
<evidence type="ECO:0000313" key="1">
    <source>
        <dbReference type="EMBL" id="EFN88193.1"/>
    </source>
</evidence>
<dbReference type="OrthoDB" id="7694315at2759"/>
<organism evidence="2">
    <name type="scientific">Harpegnathos saltator</name>
    <name type="common">Jerdon's jumping ant</name>
    <dbReference type="NCBI Taxonomy" id="610380"/>
    <lineage>
        <taxon>Eukaryota</taxon>
        <taxon>Metazoa</taxon>
        <taxon>Ecdysozoa</taxon>
        <taxon>Arthropoda</taxon>
        <taxon>Hexapoda</taxon>
        <taxon>Insecta</taxon>
        <taxon>Pterygota</taxon>
        <taxon>Neoptera</taxon>
        <taxon>Endopterygota</taxon>
        <taxon>Hymenoptera</taxon>
        <taxon>Apocrita</taxon>
        <taxon>Aculeata</taxon>
        <taxon>Formicoidea</taxon>
        <taxon>Formicidae</taxon>
        <taxon>Ponerinae</taxon>
        <taxon>Ponerini</taxon>
        <taxon>Harpegnathos</taxon>
    </lineage>
</organism>
<dbReference type="PANTHER" id="PTHR31511:SF12">
    <property type="entry name" value="RHO TERMINATION FACTOR N-TERMINAL DOMAIN-CONTAINING PROTEIN"/>
    <property type="match status" value="1"/>
</dbReference>
<name>E2B7Y6_HARSA</name>
<keyword evidence="2" id="KW-1185">Reference proteome</keyword>
<protein>
    <submittedName>
        <fullName evidence="1">Uncharacterized protein</fullName>
    </submittedName>
</protein>
<dbReference type="PANTHER" id="PTHR31511">
    <property type="entry name" value="PROTEIN CBG23764"/>
    <property type="match status" value="1"/>
</dbReference>